<dbReference type="SUPFAM" id="SSF47789">
    <property type="entry name" value="C-terminal domain of RNA polymerase alpha subunit"/>
    <property type="match status" value="1"/>
</dbReference>
<dbReference type="Gene3D" id="1.10.150.20">
    <property type="entry name" value="5' to 3' exonuclease, C-terminal subdomain"/>
    <property type="match status" value="1"/>
</dbReference>
<dbReference type="GO" id="GO:0006351">
    <property type="term" value="P:DNA-templated transcription"/>
    <property type="evidence" value="ECO:0007669"/>
    <property type="project" value="InterPro"/>
</dbReference>
<feature type="domain" description="RNA polymerase alpha subunit C-terminal" evidence="1">
    <location>
        <begin position="126"/>
        <end position="182"/>
    </location>
</feature>
<dbReference type="GO" id="GO:0003677">
    <property type="term" value="F:DNA binding"/>
    <property type="evidence" value="ECO:0007669"/>
    <property type="project" value="InterPro"/>
</dbReference>
<protein>
    <recommendedName>
        <fullName evidence="1">RNA polymerase alpha subunit C-terminal domain-containing protein</fullName>
    </recommendedName>
</protein>
<dbReference type="RefSeq" id="WP_098038169.1">
    <property type="nucleotide sequence ID" value="NZ_CWGJ01000011.1"/>
</dbReference>
<reference evidence="3" key="1">
    <citation type="submission" date="2015-06" db="EMBL/GenBank/DDBJ databases">
        <authorList>
            <person name="Bertelli C."/>
        </authorList>
    </citation>
    <scope>NUCLEOTIDE SEQUENCE [LARGE SCALE GENOMIC DNA]</scope>
    <source>
        <strain evidence="3">CRIB-30</strain>
    </source>
</reference>
<proteinExistence type="predicted"/>
<accession>A0A0H5DP86</accession>
<gene>
    <name evidence="2" type="ORF">ELAC_0980</name>
</gene>
<evidence type="ECO:0000259" key="1">
    <source>
        <dbReference type="Pfam" id="PF03118"/>
    </source>
</evidence>
<dbReference type="Proteomes" id="UP000220251">
    <property type="component" value="Unassembled WGS sequence"/>
</dbReference>
<evidence type="ECO:0000313" key="2">
    <source>
        <dbReference type="EMBL" id="CRX38326.1"/>
    </source>
</evidence>
<dbReference type="Pfam" id="PF03118">
    <property type="entry name" value="RNA_pol_A_CTD"/>
    <property type="match status" value="1"/>
</dbReference>
<dbReference type="GO" id="GO:0003899">
    <property type="term" value="F:DNA-directed RNA polymerase activity"/>
    <property type="evidence" value="ECO:0007669"/>
    <property type="project" value="InterPro"/>
</dbReference>
<dbReference type="EMBL" id="CWGJ01000011">
    <property type="protein sequence ID" value="CRX38326.1"/>
    <property type="molecule type" value="Genomic_DNA"/>
</dbReference>
<sequence>MALLKSLKKQIGQFVQSEEVEPLDPATLQIYPQMEAERSFSAENVKRERKEPQSFEVPVTNAYSHGLEEIYQLEQVDVKSIRKMSSCQPVYQESIPENPTRMLRVSQEMDFGFLPEGRRSIDSFVLDEPVMVLGLSQHVETLFSKMNIVMLRDLMNLDSNTLVHIKGMGQGHIEEVKDKLKKYIDGRPLFGCCMIDYESWVKSLIPSAQRKRAYILLEQFDLSNLISLSPPESVEIRRLSLEQREDWIAEAKELFNTYDRRRFLEGRFSEVIEVFLKPWMVKRFGFSTRLDLLERLERLSVKKGVFHKAHAFFSDVFYTGQSPLEKLMGKKEGDLFFAHDAGFEDFQFVMEAINPYFYKKGVCYPVAQLIDYVEKELSKNWKGFQTGFVKRVIFSCDAFTFSQTPESGLIVYRKPH</sequence>
<dbReference type="AlphaFoldDB" id="A0A0H5DP86"/>
<organism evidence="2 3">
    <name type="scientific">Estrella lausannensis</name>
    <dbReference type="NCBI Taxonomy" id="483423"/>
    <lineage>
        <taxon>Bacteria</taxon>
        <taxon>Pseudomonadati</taxon>
        <taxon>Chlamydiota</taxon>
        <taxon>Chlamydiia</taxon>
        <taxon>Parachlamydiales</taxon>
        <taxon>Candidatus Criblamydiaceae</taxon>
        <taxon>Estrella</taxon>
    </lineage>
</organism>
<name>A0A0H5DP86_9BACT</name>
<keyword evidence="3" id="KW-1185">Reference proteome</keyword>
<evidence type="ECO:0000313" key="3">
    <source>
        <dbReference type="Proteomes" id="UP000220251"/>
    </source>
</evidence>
<dbReference type="InterPro" id="IPR011260">
    <property type="entry name" value="RNAP_asu_C"/>
</dbReference>
<dbReference type="OrthoDB" id="20551at2"/>